<accession>A0A6C0AL73</accession>
<reference evidence="1" key="1">
    <citation type="journal article" date="2020" name="Nature">
        <title>Giant virus diversity and host interactions through global metagenomics.</title>
        <authorList>
            <person name="Schulz F."/>
            <person name="Roux S."/>
            <person name="Paez-Espino D."/>
            <person name="Jungbluth S."/>
            <person name="Walsh D.A."/>
            <person name="Denef V.J."/>
            <person name="McMahon K.D."/>
            <person name="Konstantinidis K.T."/>
            <person name="Eloe-Fadrosh E.A."/>
            <person name="Kyrpides N.C."/>
            <person name="Woyke T."/>
        </authorList>
    </citation>
    <scope>NUCLEOTIDE SEQUENCE</scope>
    <source>
        <strain evidence="1">GVMAG-S-1091796-13</strain>
    </source>
</reference>
<protein>
    <submittedName>
        <fullName evidence="1">Uncharacterized protein</fullName>
    </submittedName>
</protein>
<dbReference type="AlphaFoldDB" id="A0A6C0AL73"/>
<dbReference type="EMBL" id="MN740714">
    <property type="protein sequence ID" value="QHS80492.1"/>
    <property type="molecule type" value="Genomic_DNA"/>
</dbReference>
<name>A0A6C0AL73_9ZZZZ</name>
<evidence type="ECO:0000313" key="1">
    <source>
        <dbReference type="EMBL" id="QHS80492.1"/>
    </source>
</evidence>
<proteinExistence type="predicted"/>
<organism evidence="1">
    <name type="scientific">viral metagenome</name>
    <dbReference type="NCBI Taxonomy" id="1070528"/>
    <lineage>
        <taxon>unclassified sequences</taxon>
        <taxon>metagenomes</taxon>
        <taxon>organismal metagenomes</taxon>
    </lineage>
</organism>
<sequence>MTIIILFIVIILIIIFTKRYESFNQDPYKSYIFDEKLKSQEYLTFLENVYSEFKKKTKTIDKLTDDIENEILSPVYKKWDENTPNKTIYKKEFNKKGELSIDCTALSNHLCQFTDPNFYIPSDRVYAPPPWLIKSYKDLEYLKQTNLKCFNENFACCKKSLA</sequence>